<evidence type="ECO:0000313" key="2">
    <source>
        <dbReference type="Proteomes" id="UP000000466"/>
    </source>
</evidence>
<dbReference type="RefSeq" id="WP_015046706.1">
    <property type="nucleotide sequence ID" value="NC_018868.3"/>
</dbReference>
<dbReference type="HOGENOM" id="CLU_1271562_0_0_6"/>
<proteinExistence type="predicted"/>
<sequence>MPDITIIPHNSPLNPIQVRSQWNDVGDANARLVKQRRLAADLGKPAPQGQIQDNPVPWVKHGNIYLSLFETGENSWTPIVTQLANNDGKRLFTVLTGRHGSNIHLTKSDGQFTGVKDDEHRKQDLRKKAELMPNLPNSSDILVLDVSDPDFNSERRLRTAIRQHVQAGRVVILAWCFSIYALKGIRENYTSQELANKHPNLVNLTVNQIIRADWSPV</sequence>
<dbReference type="eggNOG" id="ENOG5033KWZ">
    <property type="taxonomic scope" value="Bacteria"/>
</dbReference>
<dbReference type="OrthoDB" id="7065484at2"/>
<reference evidence="1 2" key="1">
    <citation type="journal article" date="2013" name="Genome Announc.">
        <title>Complete genome sequence of Simiduia agarivorans SA1(T), a marine bacterium able to degrade a variety of polysaccharides.</title>
        <authorList>
            <person name="Lin S.Y."/>
            <person name="Shieh W.Y."/>
            <person name="Chen J.S."/>
            <person name="Tang S.L."/>
        </authorList>
    </citation>
    <scope>NUCLEOTIDE SEQUENCE [LARGE SCALE GENOMIC DNA]</scope>
    <source>
        <strain evidence="2">DSM 21679 / JCM 13881 / BCRC 17597 / SA1</strain>
    </source>
</reference>
<protein>
    <submittedName>
        <fullName evidence="1">Uncharacterized protein</fullName>
    </submittedName>
</protein>
<keyword evidence="2" id="KW-1185">Reference proteome</keyword>
<gene>
    <name evidence="1" type="ordered locus">M5M_06690</name>
</gene>
<evidence type="ECO:0000313" key="1">
    <source>
        <dbReference type="EMBL" id="AFU98533.1"/>
    </source>
</evidence>
<dbReference type="AlphaFoldDB" id="K4KKG5"/>
<organism evidence="1 2">
    <name type="scientific">Simiduia agarivorans (strain DSM 21679 / JCM 13881 / BCRC 17597 / SA1)</name>
    <dbReference type="NCBI Taxonomy" id="1117647"/>
    <lineage>
        <taxon>Bacteria</taxon>
        <taxon>Pseudomonadati</taxon>
        <taxon>Pseudomonadota</taxon>
        <taxon>Gammaproteobacteria</taxon>
        <taxon>Cellvibrionales</taxon>
        <taxon>Cellvibrionaceae</taxon>
        <taxon>Simiduia</taxon>
    </lineage>
</organism>
<name>K4KKG5_SIMAS</name>
<dbReference type="EMBL" id="CP003746">
    <property type="protein sequence ID" value="AFU98533.1"/>
    <property type="molecule type" value="Genomic_DNA"/>
</dbReference>
<dbReference type="KEGG" id="saga:M5M_06690"/>
<dbReference type="Proteomes" id="UP000000466">
    <property type="component" value="Chromosome"/>
</dbReference>
<accession>K4KKG5</accession>
<dbReference type="STRING" id="1117647.M5M_06690"/>